<comment type="function">
    <text evidence="7">Part of the tripartite ATP-independent periplasmic (TRAP) transport system.</text>
</comment>
<organism evidence="9 10">
    <name type="scientific">Citrobacter tructae</name>
    <dbReference type="NCBI Taxonomy" id="2562449"/>
    <lineage>
        <taxon>Bacteria</taxon>
        <taxon>Pseudomonadati</taxon>
        <taxon>Pseudomonadota</taxon>
        <taxon>Gammaproteobacteria</taxon>
        <taxon>Enterobacterales</taxon>
        <taxon>Enterobacteriaceae</taxon>
        <taxon>Citrobacter</taxon>
    </lineage>
</organism>
<keyword evidence="3 7" id="KW-0997">Cell inner membrane</keyword>
<dbReference type="RefSeq" id="WP_135323333.1">
    <property type="nucleotide sequence ID" value="NZ_CP038469.1"/>
</dbReference>
<proteinExistence type="inferred from homology"/>
<feature type="transmembrane region" description="Helical" evidence="7">
    <location>
        <begin position="168"/>
        <end position="193"/>
    </location>
</feature>
<keyword evidence="4 7" id="KW-0812">Transmembrane</keyword>
<dbReference type="PANTHER" id="PTHR33362">
    <property type="entry name" value="SIALIC ACID TRAP TRANSPORTER PERMEASE PROTEIN SIAT-RELATED"/>
    <property type="match status" value="1"/>
</dbReference>
<feature type="transmembrane region" description="Helical" evidence="7">
    <location>
        <begin position="55"/>
        <end position="73"/>
    </location>
</feature>
<feature type="transmembrane region" description="Helical" evidence="7">
    <location>
        <begin position="80"/>
        <end position="106"/>
    </location>
</feature>
<evidence type="ECO:0000313" key="9">
    <source>
        <dbReference type="EMBL" id="QBX81454.1"/>
    </source>
</evidence>
<dbReference type="InterPro" id="IPR004681">
    <property type="entry name" value="TRAP_DctM"/>
</dbReference>
<keyword evidence="7" id="KW-0813">Transport</keyword>
<evidence type="ECO:0000256" key="6">
    <source>
        <dbReference type="ARBA" id="ARBA00023136"/>
    </source>
</evidence>
<evidence type="ECO:0000256" key="3">
    <source>
        <dbReference type="ARBA" id="ARBA00022519"/>
    </source>
</evidence>
<dbReference type="EMBL" id="CP038469">
    <property type="protein sequence ID" value="QBX81454.1"/>
    <property type="molecule type" value="Genomic_DNA"/>
</dbReference>
<feature type="transmembrane region" description="Helical" evidence="7">
    <location>
        <begin position="213"/>
        <end position="236"/>
    </location>
</feature>
<feature type="transmembrane region" description="Helical" evidence="7">
    <location>
        <begin position="242"/>
        <end position="260"/>
    </location>
</feature>
<comment type="similarity">
    <text evidence="7">Belongs to the TRAP transporter large permease family.</text>
</comment>
<dbReference type="NCBIfam" id="TIGR00786">
    <property type="entry name" value="dctM"/>
    <property type="match status" value="1"/>
</dbReference>
<evidence type="ECO:0000256" key="5">
    <source>
        <dbReference type="ARBA" id="ARBA00022989"/>
    </source>
</evidence>
<feature type="transmembrane region" description="Helical" evidence="7">
    <location>
        <begin position="314"/>
        <end position="331"/>
    </location>
</feature>
<keyword evidence="6 7" id="KW-0472">Membrane</keyword>
<evidence type="ECO:0000313" key="10">
    <source>
        <dbReference type="Proteomes" id="UP000296284"/>
    </source>
</evidence>
<comment type="subunit">
    <text evidence="7">The complex comprises the extracytoplasmic solute receptor protein and the two transmembrane proteins.</text>
</comment>
<dbReference type="Pfam" id="PF06808">
    <property type="entry name" value="DctM"/>
    <property type="match status" value="1"/>
</dbReference>
<evidence type="ECO:0000259" key="8">
    <source>
        <dbReference type="Pfam" id="PF06808"/>
    </source>
</evidence>
<feature type="transmembrane region" description="Helical" evidence="7">
    <location>
        <begin position="7"/>
        <end position="35"/>
    </location>
</feature>
<evidence type="ECO:0000256" key="7">
    <source>
        <dbReference type="RuleBase" id="RU369079"/>
    </source>
</evidence>
<sequence length="428" mass="45856">MDAFILVFTLGIMLAIGVPVAYAVGISAIIGAWYIDIPLEAVMIQLTSGVNKFSLLAIPFFILAGAIMAEGGIARRLVNFAYIFVGFIRGGLSLVNIVASTFFGAISGSSVADTASIGSVMIPEMDKKGYPRDFAAAVTASGSVQAILTPPSHNSVIYSLATGGTVSIAALFIAGILPGLLLSFSLMVMCVAFAHKRGYPKGVRVPFRQALKIFVDTLWGLMTVVIIMGGILSGIFTATESAAIACLWAFFVTMFIYRDYKWSELPKLMFRTVKTVTIVMILIGFAAAFGAVMTYMQLPMRITEAFTSISDNKYVILMCINIMLLLIGTLMDMAPLILILTPVLLPVTNALGIDPVHFGMIILVNLGIGLITPPVGSVLFVASAVSKQKIEQVVKAMLPFYAVLFLVLMLVTYIPAISLFLPKLFGVL</sequence>
<feature type="domain" description="TRAP C4-dicarboxylate transport system permease DctM subunit" evidence="8">
    <location>
        <begin position="10"/>
        <end position="417"/>
    </location>
</feature>
<feature type="transmembrane region" description="Helical" evidence="7">
    <location>
        <begin position="336"/>
        <end position="353"/>
    </location>
</feature>
<keyword evidence="5 7" id="KW-1133">Transmembrane helix</keyword>
<dbReference type="PIRSF" id="PIRSF006066">
    <property type="entry name" value="HI0050"/>
    <property type="match status" value="1"/>
</dbReference>
<evidence type="ECO:0000256" key="2">
    <source>
        <dbReference type="ARBA" id="ARBA00022475"/>
    </source>
</evidence>
<feature type="transmembrane region" description="Helical" evidence="7">
    <location>
        <begin position="398"/>
        <end position="421"/>
    </location>
</feature>
<keyword evidence="10" id="KW-1185">Reference proteome</keyword>
<dbReference type="Proteomes" id="UP000296284">
    <property type="component" value="Chromosome"/>
</dbReference>
<protein>
    <recommendedName>
        <fullName evidence="7">TRAP transporter large permease protein</fullName>
    </recommendedName>
</protein>
<feature type="transmembrane region" description="Helical" evidence="7">
    <location>
        <begin position="272"/>
        <end position="294"/>
    </location>
</feature>
<gene>
    <name evidence="9" type="ORF">E4Z61_14205</name>
</gene>
<reference evidence="9 10" key="1">
    <citation type="submission" date="2019-03" db="EMBL/GenBank/DDBJ databases">
        <title>Complete genome sequence of Citrobacter sp. SNU WT2 isolated from diseased rainbow trout.</title>
        <authorList>
            <person name="Oh W.T."/>
            <person name="Park S.C."/>
        </authorList>
    </citation>
    <scope>NUCLEOTIDE SEQUENCE [LARGE SCALE GENOMIC DNA]</scope>
    <source>
        <strain evidence="9 10">SNU WT2</strain>
    </source>
</reference>
<evidence type="ECO:0000256" key="4">
    <source>
        <dbReference type="ARBA" id="ARBA00022692"/>
    </source>
</evidence>
<keyword evidence="2" id="KW-1003">Cell membrane</keyword>
<evidence type="ECO:0000256" key="1">
    <source>
        <dbReference type="ARBA" id="ARBA00004429"/>
    </source>
</evidence>
<name>A0ABX5T4T5_9ENTR</name>
<feature type="transmembrane region" description="Helical" evidence="7">
    <location>
        <begin position="359"/>
        <end position="386"/>
    </location>
</feature>
<accession>A0ABX5T4T5</accession>
<comment type="subcellular location">
    <subcellularLocation>
        <location evidence="1 7">Cell inner membrane</location>
        <topology evidence="1 7">Multi-pass membrane protein</topology>
    </subcellularLocation>
</comment>
<dbReference type="PANTHER" id="PTHR33362:SF2">
    <property type="entry name" value="TRAP TRANSPORTER LARGE PERMEASE PROTEIN"/>
    <property type="match status" value="1"/>
</dbReference>
<dbReference type="InterPro" id="IPR010656">
    <property type="entry name" value="DctM"/>
</dbReference>